<dbReference type="EMBL" id="DTOZ01000187">
    <property type="protein sequence ID" value="HGE78856.1"/>
    <property type="molecule type" value="Genomic_DNA"/>
</dbReference>
<name>A0A7V3RIS6_UNCW3</name>
<dbReference type="InterPro" id="IPR015943">
    <property type="entry name" value="WD40/YVTN_repeat-like_dom_sf"/>
</dbReference>
<gene>
    <name evidence="1" type="ORF">ENX68_07690</name>
</gene>
<dbReference type="Gene3D" id="2.130.10.10">
    <property type="entry name" value="YVTN repeat-like/Quinoprotein amine dehydrogenase"/>
    <property type="match status" value="2"/>
</dbReference>
<reference evidence="1" key="1">
    <citation type="journal article" date="2020" name="mSystems">
        <title>Genome- and Community-Level Interaction Insights into Carbon Utilization and Element Cycling Functions of Hydrothermarchaeota in Hydrothermal Sediment.</title>
        <authorList>
            <person name="Zhou Z."/>
            <person name="Liu Y."/>
            <person name="Xu W."/>
            <person name="Pan J."/>
            <person name="Luo Z.H."/>
            <person name="Li M."/>
        </authorList>
    </citation>
    <scope>NUCLEOTIDE SEQUENCE [LARGE SCALE GENOMIC DNA]</scope>
    <source>
        <strain evidence="1">SpSt-961</strain>
    </source>
</reference>
<organism evidence="1">
    <name type="scientific">candidate division WOR-3 bacterium</name>
    <dbReference type="NCBI Taxonomy" id="2052148"/>
    <lineage>
        <taxon>Bacteria</taxon>
        <taxon>Bacteria division WOR-3</taxon>
    </lineage>
</organism>
<proteinExistence type="predicted"/>
<evidence type="ECO:0000313" key="1">
    <source>
        <dbReference type="EMBL" id="HGE78856.1"/>
    </source>
</evidence>
<dbReference type="AlphaFoldDB" id="A0A7V3RIS6"/>
<dbReference type="SUPFAM" id="SSF63829">
    <property type="entry name" value="Calcium-dependent phosphotriesterase"/>
    <property type="match status" value="2"/>
</dbReference>
<accession>A0A7V3RIS6</accession>
<protein>
    <submittedName>
        <fullName evidence="1">T9SS type A sorting domain-containing protein</fullName>
    </submittedName>
</protein>
<sequence length="721" mass="81002">MNFLNLFFFAITLKPVYYTNHNYFYSIVATDSMIFGATNGGVVSYNYHKDIFSTITSTEGLTINRQKCIAIDSGGNIWVGSNGGLAQIDKSFSQVHIYPLDRLPSTRINTIHCLKDTILVGTENGLLLIDTKGTYEDFQDDWTLKIYDYNGLSSNNILTIDADTDLWIGTDEKITRISKDLQNFTIYGIENGLLSNYIRKIKIIDTMILVGTDKGLNRFLVNRFDTLIIGYKITDIAKFGDSVLLALDSLQQVGVYFQGNLTIVNNGLPALVEINDVETFGDKWFCACGNAYRSDYFGEGIGIFDFENQKWELKKDACLGSNHICSITANEYGIFCAHGTRNAESRGVSWLTSENKWFHFCQDSLIPTKFIHRCVTSPDKKVWFAFHYTDSLLACSFNPSNNTWYYLKQSYGGIDNTVALWDLKFDLKNNMYLSLAGPSDKIWVYDSALTSACFLGDRTPGFEVELAIDSSLKVWSTVFDAAGGVLMIDTRGTIFYRGDDINLKYGKTDGLLSQFCSGITVDENNDVYIANEIGISVYHNGKFESIQNFNGGTVYDVLYDGEGRIWIMASNGVYFYDIYYKSLQGFKYTDLGVHIDFLPVSNEIIQVQGFFYDPLRSCLWLGGETGLLKLEIIKSDTISLDSALIYPNPALSGSVVRIKNVPVDASVSIYSISGRKIVENLKTNSLGEVLWRIPDNVPSGLYFALVRTPTKNRVYKFSIIH</sequence>
<dbReference type="InterPro" id="IPR026444">
    <property type="entry name" value="Secre_tail"/>
</dbReference>
<dbReference type="NCBIfam" id="TIGR04183">
    <property type="entry name" value="Por_Secre_tail"/>
    <property type="match status" value="1"/>
</dbReference>
<comment type="caution">
    <text evidence="1">The sequence shown here is derived from an EMBL/GenBank/DDBJ whole genome shotgun (WGS) entry which is preliminary data.</text>
</comment>